<name>A0A1R3V0C6_9HYPH</name>
<feature type="signal peptide" evidence="1">
    <location>
        <begin position="1"/>
        <end position="22"/>
    </location>
</feature>
<accession>A0A1R3V0C6</accession>
<gene>
    <name evidence="2" type="ORF">BQ8794_110147</name>
</gene>
<feature type="chain" id="PRO_5010174397" evidence="1">
    <location>
        <begin position="23"/>
        <end position="91"/>
    </location>
</feature>
<keyword evidence="3" id="KW-1185">Reference proteome</keyword>
<evidence type="ECO:0000256" key="1">
    <source>
        <dbReference type="SAM" id="SignalP"/>
    </source>
</evidence>
<evidence type="ECO:0000313" key="2">
    <source>
        <dbReference type="EMBL" id="SIT53341.1"/>
    </source>
</evidence>
<dbReference type="Proteomes" id="UP000188388">
    <property type="component" value="Unassembled WGS sequence"/>
</dbReference>
<dbReference type="EMBL" id="FTPD01000003">
    <property type="protein sequence ID" value="SIT53341.1"/>
    <property type="molecule type" value="Genomic_DNA"/>
</dbReference>
<reference evidence="3" key="1">
    <citation type="submission" date="2017-01" db="EMBL/GenBank/DDBJ databases">
        <authorList>
            <person name="Brunel B."/>
        </authorList>
    </citation>
    <scope>NUCLEOTIDE SEQUENCE [LARGE SCALE GENOMIC DNA]</scope>
</reference>
<sequence length="91" mass="9629">MNIKMLCTGAMALSMMTGAALAEHGGALDEPTKMAPFYTAADMKTLKSEADFKAAWEGLKDEDRATIKQECGGIASDDQGHGAFCTMVGHQ</sequence>
<proteinExistence type="predicted"/>
<evidence type="ECO:0000313" key="3">
    <source>
        <dbReference type="Proteomes" id="UP000188388"/>
    </source>
</evidence>
<dbReference type="AlphaFoldDB" id="A0A1R3V0C6"/>
<dbReference type="RefSeq" id="WP_077373350.1">
    <property type="nucleotide sequence ID" value="NZ_FTPD01000003.1"/>
</dbReference>
<protein>
    <submittedName>
        <fullName evidence="2">Uncharacterized protein</fullName>
    </submittedName>
</protein>
<keyword evidence="1" id="KW-0732">Signal</keyword>
<organism evidence="2 3">
    <name type="scientific">Mesorhizobium prunaredense</name>
    <dbReference type="NCBI Taxonomy" id="1631249"/>
    <lineage>
        <taxon>Bacteria</taxon>
        <taxon>Pseudomonadati</taxon>
        <taxon>Pseudomonadota</taxon>
        <taxon>Alphaproteobacteria</taxon>
        <taxon>Hyphomicrobiales</taxon>
        <taxon>Phyllobacteriaceae</taxon>
        <taxon>Mesorhizobium</taxon>
    </lineage>
</organism>